<dbReference type="Proteomes" id="UP001237152">
    <property type="component" value="Segment"/>
</dbReference>
<evidence type="ECO:0000313" key="2">
    <source>
        <dbReference type="EMBL" id="QBZ81703.1"/>
    </source>
</evidence>
<feature type="region of interest" description="Disordered" evidence="1">
    <location>
        <begin position="1"/>
        <end position="27"/>
    </location>
</feature>
<feature type="compositionally biased region" description="Low complexity" evidence="1">
    <location>
        <begin position="384"/>
        <end position="398"/>
    </location>
</feature>
<feature type="compositionally biased region" description="Low complexity" evidence="1">
    <location>
        <begin position="533"/>
        <end position="554"/>
    </location>
</feature>
<sequence>MQGSAFATTVQPEPINDTDDTGTHDPCNKIRDNDDAFMERTDATVADGGNGHVPKDPIDVRAGADTGPAVDDYDATGASYAALFAVGGLFSEFVADHNEDFWNTDMMMMGTTTTTTTTAVAMDQVPVPVQGLPYASVVDAIDALLATCPRLAECKPATLALPRAPMIYVIKRHMRDYGGADFGPMAGGPCATLDEACKRIDGLGPSYMLDRGVLAWVAGRIMDRVRPGSSHGIPVTPLSHIGSHIRRHFGHDRWVLEDPEVLDLCIEQPEHAPLRVLIAWIVDSARTVAVLRARAATDGTLARQPRGKDYTNGPLKCLAKERDAHVRREATDSASWATFLREQADADKARQASTDKTRQTKKRRRLARTHPAPAAASTPREQETTSAAPATLTATTTTGPGEPGRALLTSSLPVVSTTHPMAVFAPPLLPPAPPVHAPAPTTLDVTTLDRQILAQIQSFALMSLAAAGPAGITSGAPITFMAPSVSCPGTMALTCWVTVPSDTDVAPPAASKSRVRGERPRKRPKRSRKTSSRRSQAAVGAAADGATAADAGIAPVPTVVPATDSDKHDTATPTADQPPLSTAEPATQPTATVAPTSPKVPTSLSHNVPVQAPIGASGAAESCRPCQDDPMEMAGTTDNVLSLIAAPDGDDETIEQGLAPPRATALAGAIQQPYTVPGVAAMPLADHHTYDLDQLLCGDGEDDWDALLACGQLPPA</sequence>
<evidence type="ECO:0000256" key="1">
    <source>
        <dbReference type="SAM" id="MobiDB-lite"/>
    </source>
</evidence>
<feature type="compositionally biased region" description="Basic residues" evidence="1">
    <location>
        <begin position="359"/>
        <end position="368"/>
    </location>
</feature>
<feature type="region of interest" description="Disordered" evidence="1">
    <location>
        <begin position="345"/>
        <end position="408"/>
    </location>
</feature>
<proteinExistence type="predicted"/>
<feature type="compositionally biased region" description="Basic residues" evidence="1">
    <location>
        <begin position="519"/>
        <end position="532"/>
    </location>
</feature>
<gene>
    <name evidence="2" type="ORF">pclt_cds_1120</name>
</gene>
<dbReference type="EMBL" id="MK174290">
    <property type="protein sequence ID" value="QBZ81703.1"/>
    <property type="molecule type" value="Genomic_DNA"/>
</dbReference>
<feature type="compositionally biased region" description="Basic and acidic residues" evidence="1">
    <location>
        <begin position="345"/>
        <end position="358"/>
    </location>
</feature>
<feature type="compositionally biased region" description="Low complexity" evidence="1">
    <location>
        <begin position="582"/>
        <end position="597"/>
    </location>
</feature>
<feature type="region of interest" description="Disordered" evidence="1">
    <location>
        <begin position="502"/>
        <end position="607"/>
    </location>
</feature>
<protein>
    <submittedName>
        <fullName evidence="2">RNase E G superfamily incomplete domain containing protein</fullName>
    </submittedName>
</protein>
<accession>A0A4D6EKD8</accession>
<evidence type="ECO:0000313" key="3">
    <source>
        <dbReference type="Proteomes" id="UP001237152"/>
    </source>
</evidence>
<reference evidence="2" key="1">
    <citation type="journal article" date="2019" name="Front. Microbiol.">
        <title>Pandoravirus Celtis Illustrates the Microevolution Processes at Work in the Giant Pandoraviridae Genomes.</title>
        <authorList>
            <person name="Legendre M."/>
            <person name="Alempic J.M."/>
            <person name="Philippe N."/>
            <person name="Lartigue A."/>
            <person name="Jeudy S."/>
            <person name="Poirot O."/>
            <person name="Ta N.T."/>
            <person name="Nin S."/>
            <person name="Coute Y."/>
            <person name="Abergel C."/>
            <person name="Claverie J.M."/>
        </authorList>
    </citation>
    <scope>NUCLEOTIDE SEQUENCE</scope>
</reference>
<organism evidence="2 3">
    <name type="scientific">Pandoravirus celtis</name>
    <dbReference type="NCBI Taxonomy" id="2568002"/>
    <lineage>
        <taxon>Viruses</taxon>
        <taxon>Pandoravirus</taxon>
    </lineage>
</organism>
<feature type="compositionally biased region" description="Polar residues" evidence="1">
    <location>
        <begin position="1"/>
        <end position="11"/>
    </location>
</feature>
<name>A0A4D6EKD8_9VIRU</name>